<proteinExistence type="predicted"/>
<gene>
    <name evidence="1" type="ORF">C7B77_19530</name>
</gene>
<accession>A0A2T1G8B7</accession>
<organism evidence="1 2">
    <name type="scientific">Chamaesiphon polymorphus CCALA 037</name>
    <dbReference type="NCBI Taxonomy" id="2107692"/>
    <lineage>
        <taxon>Bacteria</taxon>
        <taxon>Bacillati</taxon>
        <taxon>Cyanobacteriota</taxon>
        <taxon>Cyanophyceae</taxon>
        <taxon>Gomontiellales</taxon>
        <taxon>Chamaesiphonaceae</taxon>
        <taxon>Chamaesiphon</taxon>
    </lineage>
</organism>
<dbReference type="InterPro" id="IPR014951">
    <property type="entry name" value="DUF1822"/>
</dbReference>
<dbReference type="EMBL" id="PVWO01000299">
    <property type="protein sequence ID" value="PSB53474.1"/>
    <property type="molecule type" value="Genomic_DNA"/>
</dbReference>
<dbReference type="RefSeq" id="WP_106308635.1">
    <property type="nucleotide sequence ID" value="NZ_PVWO01000299.1"/>
</dbReference>
<keyword evidence="2" id="KW-1185">Reference proteome</keyword>
<reference evidence="1 2" key="1">
    <citation type="submission" date="2018-03" db="EMBL/GenBank/DDBJ databases">
        <title>The ancient ancestry and fast evolution of plastids.</title>
        <authorList>
            <person name="Moore K.R."/>
            <person name="Magnabosco C."/>
            <person name="Momper L."/>
            <person name="Gold D.A."/>
            <person name="Bosak T."/>
            <person name="Fournier G.P."/>
        </authorList>
    </citation>
    <scope>NUCLEOTIDE SEQUENCE [LARGE SCALE GENOMIC DNA]</scope>
    <source>
        <strain evidence="1 2">CCALA 037</strain>
    </source>
</reference>
<evidence type="ECO:0000313" key="1">
    <source>
        <dbReference type="EMBL" id="PSB53474.1"/>
    </source>
</evidence>
<dbReference type="OrthoDB" id="512705at2"/>
<sequence>MKNRKTLIIEGSSDRLEQILALFETGELDGTPELKILDVGIIATNCAAIKPVDLYRVWLDSLWSKGFQPAVRSSQATSTNKKIVRFQNISIEIVMTIVPLADLSEIQIFLQIRPVDGKGYLPAGLKVAILDELNEVILQKSTRDRSNLLDLTEDGDLICQLEDSFKLSLMLGDESVVESFPR</sequence>
<comment type="caution">
    <text evidence="1">The sequence shown here is derived from an EMBL/GenBank/DDBJ whole genome shotgun (WGS) entry which is preliminary data.</text>
</comment>
<protein>
    <recommendedName>
        <fullName evidence="3">DUF1822 domain-containing protein</fullName>
    </recommendedName>
</protein>
<dbReference type="Pfam" id="PF08852">
    <property type="entry name" value="DUF1822"/>
    <property type="match status" value="1"/>
</dbReference>
<evidence type="ECO:0008006" key="3">
    <source>
        <dbReference type="Google" id="ProtNLM"/>
    </source>
</evidence>
<dbReference type="AlphaFoldDB" id="A0A2T1G8B7"/>
<evidence type="ECO:0000313" key="2">
    <source>
        <dbReference type="Proteomes" id="UP000238937"/>
    </source>
</evidence>
<name>A0A2T1G8B7_9CYAN</name>
<dbReference type="Proteomes" id="UP000238937">
    <property type="component" value="Unassembled WGS sequence"/>
</dbReference>